<keyword evidence="3" id="KW-1185">Reference proteome</keyword>
<dbReference type="PROSITE" id="PS51257">
    <property type="entry name" value="PROKAR_LIPOPROTEIN"/>
    <property type="match status" value="1"/>
</dbReference>
<name>A0A2T5C202_9BACT</name>
<keyword evidence="1" id="KW-0732">Signal</keyword>
<comment type="caution">
    <text evidence="2">The sequence shown here is derived from an EMBL/GenBank/DDBJ whole genome shotgun (WGS) entry which is preliminary data.</text>
</comment>
<evidence type="ECO:0000313" key="2">
    <source>
        <dbReference type="EMBL" id="PTN08695.1"/>
    </source>
</evidence>
<dbReference type="EMBL" id="QAAD01000007">
    <property type="protein sequence ID" value="PTN08695.1"/>
    <property type="molecule type" value="Genomic_DNA"/>
</dbReference>
<dbReference type="Proteomes" id="UP000243525">
    <property type="component" value="Unassembled WGS sequence"/>
</dbReference>
<dbReference type="RefSeq" id="WP_146161471.1">
    <property type="nucleotide sequence ID" value="NZ_OY782574.1"/>
</dbReference>
<evidence type="ECO:0000256" key="1">
    <source>
        <dbReference type="SAM" id="SignalP"/>
    </source>
</evidence>
<sequence length="109" mass="12102">MKKLIFFFFAIISFTACGPHLYNTMSAGKDNASFIVVVTNGQSYADVSVIVDGESFPVEKVYKLKRIRKAHPISITPGKHDIKVVSGVNTLIEENIFIGLQETKKIVLQ</sequence>
<protein>
    <recommendedName>
        <fullName evidence="4">PEGA domain-containing protein</fullName>
    </recommendedName>
</protein>
<accession>A0A2T5C202</accession>
<gene>
    <name evidence="2" type="ORF">C8N47_10750</name>
</gene>
<dbReference type="OrthoDB" id="1123167at2"/>
<dbReference type="AlphaFoldDB" id="A0A2T5C202"/>
<proteinExistence type="predicted"/>
<evidence type="ECO:0008006" key="4">
    <source>
        <dbReference type="Google" id="ProtNLM"/>
    </source>
</evidence>
<feature type="signal peptide" evidence="1">
    <location>
        <begin position="1"/>
        <end position="18"/>
    </location>
</feature>
<evidence type="ECO:0000313" key="3">
    <source>
        <dbReference type="Proteomes" id="UP000243525"/>
    </source>
</evidence>
<reference evidence="2 3" key="1">
    <citation type="submission" date="2018-04" db="EMBL/GenBank/DDBJ databases">
        <title>Genomic Encyclopedia of Archaeal and Bacterial Type Strains, Phase II (KMG-II): from individual species to whole genera.</title>
        <authorList>
            <person name="Goeker M."/>
        </authorList>
    </citation>
    <scope>NUCLEOTIDE SEQUENCE [LARGE SCALE GENOMIC DNA]</scope>
    <source>
        <strain evidence="2 3">DSM 28823</strain>
    </source>
</reference>
<organism evidence="2 3">
    <name type="scientific">Mangrovibacterium marinum</name>
    <dbReference type="NCBI Taxonomy" id="1639118"/>
    <lineage>
        <taxon>Bacteria</taxon>
        <taxon>Pseudomonadati</taxon>
        <taxon>Bacteroidota</taxon>
        <taxon>Bacteroidia</taxon>
        <taxon>Marinilabiliales</taxon>
        <taxon>Prolixibacteraceae</taxon>
        <taxon>Mangrovibacterium</taxon>
    </lineage>
</organism>
<feature type="chain" id="PRO_5015444484" description="PEGA domain-containing protein" evidence="1">
    <location>
        <begin position="19"/>
        <end position="109"/>
    </location>
</feature>